<dbReference type="FunFam" id="1.10.240.10:FF:000001">
    <property type="entry name" value="Tyrosine--tRNA ligase"/>
    <property type="match status" value="1"/>
</dbReference>
<dbReference type="GO" id="GO:0005829">
    <property type="term" value="C:cytosol"/>
    <property type="evidence" value="ECO:0007669"/>
    <property type="project" value="TreeGrafter"/>
</dbReference>
<dbReference type="NCBIfam" id="TIGR00234">
    <property type="entry name" value="tyrS"/>
    <property type="match status" value="1"/>
</dbReference>
<dbReference type="STRING" id="133385.A0A2T9YMB0"/>
<evidence type="ECO:0000313" key="10">
    <source>
        <dbReference type="EMBL" id="PVU93449.1"/>
    </source>
</evidence>
<dbReference type="OrthoDB" id="337870at2759"/>
<comment type="caution">
    <text evidence="10">The sequence shown here is derived from an EMBL/GenBank/DDBJ whole genome shotgun (WGS) entry which is preliminary data.</text>
</comment>
<evidence type="ECO:0000256" key="9">
    <source>
        <dbReference type="RuleBase" id="RU361234"/>
    </source>
</evidence>
<evidence type="ECO:0000256" key="4">
    <source>
        <dbReference type="ARBA" id="ARBA00022840"/>
    </source>
</evidence>
<dbReference type="Pfam" id="PF00579">
    <property type="entry name" value="tRNA-synt_1b"/>
    <property type="match status" value="1"/>
</dbReference>
<dbReference type="Proteomes" id="UP000245383">
    <property type="component" value="Unassembled WGS sequence"/>
</dbReference>
<evidence type="ECO:0000256" key="7">
    <source>
        <dbReference type="ARBA" id="ARBA00033323"/>
    </source>
</evidence>
<dbReference type="EMBL" id="MBFR01000128">
    <property type="protein sequence ID" value="PVU93449.1"/>
    <property type="molecule type" value="Genomic_DNA"/>
</dbReference>
<dbReference type="GO" id="GO:0003723">
    <property type="term" value="F:RNA binding"/>
    <property type="evidence" value="ECO:0007669"/>
    <property type="project" value="InterPro"/>
</dbReference>
<dbReference type="InterPro" id="IPR002307">
    <property type="entry name" value="Tyr-tRNA-ligase"/>
</dbReference>
<evidence type="ECO:0000256" key="6">
    <source>
        <dbReference type="ARBA" id="ARBA00023146"/>
    </source>
</evidence>
<evidence type="ECO:0000256" key="3">
    <source>
        <dbReference type="ARBA" id="ARBA00022741"/>
    </source>
</evidence>
<evidence type="ECO:0000256" key="5">
    <source>
        <dbReference type="ARBA" id="ARBA00022917"/>
    </source>
</evidence>
<comment type="similarity">
    <text evidence="9">Belongs to the class-I aminoacyl-tRNA synthetase family.</text>
</comment>
<organism evidence="10 11">
    <name type="scientific">Smittium simulii</name>
    <dbReference type="NCBI Taxonomy" id="133385"/>
    <lineage>
        <taxon>Eukaryota</taxon>
        <taxon>Fungi</taxon>
        <taxon>Fungi incertae sedis</taxon>
        <taxon>Zoopagomycota</taxon>
        <taxon>Kickxellomycotina</taxon>
        <taxon>Harpellomycetes</taxon>
        <taxon>Harpellales</taxon>
        <taxon>Legeriomycetaceae</taxon>
        <taxon>Smittium</taxon>
    </lineage>
</organism>
<proteinExistence type="inferred from homology"/>
<sequence length="487" mass="54813">MLSRSLSIQKSLFSAHIYRPFSTNVIQTLKDRGLVENITNEKLAQKTLSPITVYCGVDPTATSMHLGNLLTMMSLFHFYLHGHQVIPLVGGATGIIGDPTGRETERTSLTKLQLEENVKGIQAQLKTFFVAATKYAQKRIPVLNTTTIKPLLFVNNHDWYQNMNIVDFLKLVGRNSRVKTMLARDSVKSRLDCADGGMTFTEFSYQLFQAYDFYFLHKNYNCCLQIGGSDQWGNITAGIDLISRINNQSILNSDNSAVSPNSKDAYGLTIPLLVSKSGKKFGKSAGNAVWLDSSLTSPYEFYQYFMRTPDSDLEILFKNFTLLPLNDIQTLLDKHNERPENKIGQSTLAAEITELVHGDELLEKAIYATSYLFGKSTTGHTDPNKNNNSDQLKPEYLISALRGDQRLTFYNHSKIKDLKITDIAIITKACKSKNETIRLIKNKGLYWNNKRVTSADWIPDINTDYFGSPKIAVLRVGKAFFHVLALE</sequence>
<evidence type="ECO:0000256" key="2">
    <source>
        <dbReference type="ARBA" id="ARBA00022598"/>
    </source>
</evidence>
<dbReference type="SUPFAM" id="SSF52374">
    <property type="entry name" value="Nucleotidylyl transferase"/>
    <property type="match status" value="1"/>
</dbReference>
<dbReference type="AlphaFoldDB" id="A0A2T9YMB0"/>
<dbReference type="PRINTS" id="PR01040">
    <property type="entry name" value="TRNASYNTHTYR"/>
</dbReference>
<dbReference type="InterPro" id="IPR036986">
    <property type="entry name" value="S4_RNA-bd_sf"/>
</dbReference>
<dbReference type="EC" id="6.1.1.1" evidence="1 9"/>
<dbReference type="InterPro" id="IPR024088">
    <property type="entry name" value="Tyr-tRNA-ligase_bac-type"/>
</dbReference>
<evidence type="ECO:0000256" key="1">
    <source>
        <dbReference type="ARBA" id="ARBA00013160"/>
    </source>
</evidence>
<keyword evidence="11" id="KW-1185">Reference proteome</keyword>
<accession>A0A2T9YMB0</accession>
<gene>
    <name evidence="10" type="ORF">BB561_003262</name>
</gene>
<dbReference type="InterPro" id="IPR024107">
    <property type="entry name" value="Tyr-tRNA-ligase_bac_1"/>
</dbReference>
<keyword evidence="3 9" id="KW-0547">Nucleotide-binding</keyword>
<dbReference type="Gene3D" id="3.10.290.10">
    <property type="entry name" value="RNA-binding S4 domain"/>
    <property type="match status" value="1"/>
</dbReference>
<evidence type="ECO:0000256" key="8">
    <source>
        <dbReference type="ARBA" id="ARBA00048248"/>
    </source>
</evidence>
<evidence type="ECO:0000313" key="11">
    <source>
        <dbReference type="Proteomes" id="UP000245383"/>
    </source>
</evidence>
<dbReference type="GO" id="GO:0005739">
    <property type="term" value="C:mitochondrion"/>
    <property type="evidence" value="ECO:0007669"/>
    <property type="project" value="TreeGrafter"/>
</dbReference>
<reference evidence="10 11" key="1">
    <citation type="journal article" date="2018" name="MBio">
        <title>Comparative Genomics Reveals the Core Gene Toolbox for the Fungus-Insect Symbiosis.</title>
        <authorList>
            <person name="Wang Y."/>
            <person name="Stata M."/>
            <person name="Wang W."/>
            <person name="Stajich J.E."/>
            <person name="White M.M."/>
            <person name="Moncalvo J.M."/>
        </authorList>
    </citation>
    <scope>NUCLEOTIDE SEQUENCE [LARGE SCALE GENOMIC DNA]</scope>
    <source>
        <strain evidence="10 11">SWE-8-4</strain>
    </source>
</reference>
<dbReference type="SUPFAM" id="SSF55174">
    <property type="entry name" value="Alpha-L RNA-binding motif"/>
    <property type="match status" value="1"/>
</dbReference>
<name>A0A2T9YMB0_9FUNG</name>
<dbReference type="InterPro" id="IPR014729">
    <property type="entry name" value="Rossmann-like_a/b/a_fold"/>
</dbReference>
<keyword evidence="6 9" id="KW-0030">Aminoacyl-tRNA synthetase</keyword>
<dbReference type="GO" id="GO:0005524">
    <property type="term" value="F:ATP binding"/>
    <property type="evidence" value="ECO:0007669"/>
    <property type="project" value="UniProtKB-KW"/>
</dbReference>
<protein>
    <recommendedName>
        <fullName evidence="1 9">Tyrosine--tRNA ligase</fullName>
        <ecNumber evidence="1 9">6.1.1.1</ecNumber>
    </recommendedName>
    <alternativeName>
        <fullName evidence="7 9">Tyrosyl-tRNA synthetase</fullName>
    </alternativeName>
</protein>
<dbReference type="PANTHER" id="PTHR11766:SF0">
    <property type="entry name" value="TYROSINE--TRNA LIGASE, MITOCHONDRIAL"/>
    <property type="match status" value="1"/>
</dbReference>
<dbReference type="GO" id="GO:0004831">
    <property type="term" value="F:tyrosine-tRNA ligase activity"/>
    <property type="evidence" value="ECO:0007669"/>
    <property type="project" value="UniProtKB-EC"/>
</dbReference>
<dbReference type="InterPro" id="IPR002305">
    <property type="entry name" value="aa-tRNA-synth_Ic"/>
</dbReference>
<keyword evidence="5 9" id="KW-0648">Protein biosynthesis</keyword>
<dbReference type="PANTHER" id="PTHR11766">
    <property type="entry name" value="TYROSYL-TRNA SYNTHETASE"/>
    <property type="match status" value="1"/>
</dbReference>
<dbReference type="HAMAP" id="MF_02006">
    <property type="entry name" value="Tyr_tRNA_synth_type1"/>
    <property type="match status" value="1"/>
</dbReference>
<dbReference type="Gene3D" id="1.10.240.10">
    <property type="entry name" value="Tyrosyl-Transfer RNA Synthetase"/>
    <property type="match status" value="1"/>
</dbReference>
<dbReference type="Gene3D" id="3.40.50.620">
    <property type="entry name" value="HUPs"/>
    <property type="match status" value="1"/>
</dbReference>
<comment type="catalytic activity">
    <reaction evidence="8 9">
        <text>tRNA(Tyr) + L-tyrosine + ATP = L-tyrosyl-tRNA(Tyr) + AMP + diphosphate + H(+)</text>
        <dbReference type="Rhea" id="RHEA:10220"/>
        <dbReference type="Rhea" id="RHEA-COMP:9706"/>
        <dbReference type="Rhea" id="RHEA-COMP:9707"/>
        <dbReference type="ChEBI" id="CHEBI:15378"/>
        <dbReference type="ChEBI" id="CHEBI:30616"/>
        <dbReference type="ChEBI" id="CHEBI:33019"/>
        <dbReference type="ChEBI" id="CHEBI:58315"/>
        <dbReference type="ChEBI" id="CHEBI:78442"/>
        <dbReference type="ChEBI" id="CHEBI:78536"/>
        <dbReference type="ChEBI" id="CHEBI:456215"/>
        <dbReference type="EC" id="6.1.1.1"/>
    </reaction>
</comment>
<keyword evidence="4 9" id="KW-0067">ATP-binding</keyword>
<dbReference type="CDD" id="cd00805">
    <property type="entry name" value="TyrRS_core"/>
    <property type="match status" value="1"/>
</dbReference>
<dbReference type="GO" id="GO:0006437">
    <property type="term" value="P:tyrosyl-tRNA aminoacylation"/>
    <property type="evidence" value="ECO:0007669"/>
    <property type="project" value="InterPro"/>
</dbReference>
<keyword evidence="2 9" id="KW-0436">Ligase</keyword>